<dbReference type="PANTHER" id="PTHR43420">
    <property type="entry name" value="ACETYLTRANSFERASE"/>
    <property type="match status" value="1"/>
</dbReference>
<proteinExistence type="predicted"/>
<sequence length="178" mass="20829">MINKMKNIEIRVGRNGQDSKSASFIYAMSWKQAFRGIFSEKLLESIHTGFWIDTFNHNHKTKKFDIAIISDNGKDFGACGYGYSRDYNSQDYGEITSIYLLEEYWGKEYGKLLVEFMINQLKEKGCSKIHLWVIEENKRARRFYEKYGLVPSGNKKQLEFKGEVVNELEYVYQESGGH</sequence>
<reference evidence="4 5" key="1">
    <citation type="submission" date="2018-11" db="EMBL/GenBank/DDBJ databases">
        <title>Genomic Encyclopedia of Type Strains, Phase IV (KMG-IV): sequencing the most valuable type-strain genomes for metagenomic binning, comparative biology and taxonomic classification.</title>
        <authorList>
            <person name="Goeker M."/>
        </authorList>
    </citation>
    <scope>NUCLEOTIDE SEQUENCE [LARGE SCALE GENOMIC DNA]</scope>
    <source>
        <strain evidence="4 5">DSM 26537</strain>
    </source>
</reference>
<dbReference type="InterPro" id="IPR016181">
    <property type="entry name" value="Acyl_CoA_acyltransferase"/>
</dbReference>
<dbReference type="GO" id="GO:0016747">
    <property type="term" value="F:acyltransferase activity, transferring groups other than amino-acyl groups"/>
    <property type="evidence" value="ECO:0007669"/>
    <property type="project" value="InterPro"/>
</dbReference>
<evidence type="ECO:0000256" key="2">
    <source>
        <dbReference type="ARBA" id="ARBA00023315"/>
    </source>
</evidence>
<dbReference type="OrthoDB" id="357176at2"/>
<keyword evidence="5" id="KW-1185">Reference proteome</keyword>
<dbReference type="CDD" id="cd04301">
    <property type="entry name" value="NAT_SF"/>
    <property type="match status" value="1"/>
</dbReference>
<protein>
    <submittedName>
        <fullName evidence="4">Acetyltransferase (GNAT) family protein</fullName>
    </submittedName>
</protein>
<dbReference type="Gene3D" id="3.40.630.30">
    <property type="match status" value="1"/>
</dbReference>
<keyword evidence="1 4" id="KW-0808">Transferase</keyword>
<dbReference type="PROSITE" id="PS51186">
    <property type="entry name" value="GNAT"/>
    <property type="match status" value="1"/>
</dbReference>
<evidence type="ECO:0000259" key="3">
    <source>
        <dbReference type="PROSITE" id="PS51186"/>
    </source>
</evidence>
<gene>
    <name evidence="4" type="ORF">EDD66_11043</name>
</gene>
<evidence type="ECO:0000256" key="1">
    <source>
        <dbReference type="ARBA" id="ARBA00022679"/>
    </source>
</evidence>
<dbReference type="Proteomes" id="UP000273083">
    <property type="component" value="Unassembled WGS sequence"/>
</dbReference>
<dbReference type="Pfam" id="PF00583">
    <property type="entry name" value="Acetyltransf_1"/>
    <property type="match status" value="1"/>
</dbReference>
<organism evidence="4 5">
    <name type="scientific">Mobilisporobacter senegalensis</name>
    <dbReference type="NCBI Taxonomy" id="1329262"/>
    <lineage>
        <taxon>Bacteria</taxon>
        <taxon>Bacillati</taxon>
        <taxon>Bacillota</taxon>
        <taxon>Clostridia</taxon>
        <taxon>Lachnospirales</taxon>
        <taxon>Lachnospiraceae</taxon>
        <taxon>Mobilisporobacter</taxon>
    </lineage>
</organism>
<evidence type="ECO:0000313" key="4">
    <source>
        <dbReference type="EMBL" id="ROR25687.1"/>
    </source>
</evidence>
<name>A0A3N1XLT5_9FIRM</name>
<feature type="domain" description="N-acetyltransferase" evidence="3">
    <location>
        <begin position="8"/>
        <end position="171"/>
    </location>
</feature>
<comment type="caution">
    <text evidence="4">The sequence shown here is derived from an EMBL/GenBank/DDBJ whole genome shotgun (WGS) entry which is preliminary data.</text>
</comment>
<accession>A0A3N1XLT5</accession>
<dbReference type="SUPFAM" id="SSF55729">
    <property type="entry name" value="Acyl-CoA N-acyltransferases (Nat)"/>
    <property type="match status" value="1"/>
</dbReference>
<evidence type="ECO:0000313" key="5">
    <source>
        <dbReference type="Proteomes" id="UP000273083"/>
    </source>
</evidence>
<keyword evidence="2" id="KW-0012">Acyltransferase</keyword>
<dbReference type="InterPro" id="IPR000182">
    <property type="entry name" value="GNAT_dom"/>
</dbReference>
<dbReference type="AlphaFoldDB" id="A0A3N1XLT5"/>
<dbReference type="EMBL" id="RJVG01000010">
    <property type="protein sequence ID" value="ROR25687.1"/>
    <property type="molecule type" value="Genomic_DNA"/>
</dbReference>
<dbReference type="InterPro" id="IPR050680">
    <property type="entry name" value="YpeA/RimI_acetyltransf"/>
</dbReference>